<name>A0A0R0BU51_9GAMM</name>
<accession>A0A0R0BU51</accession>
<proteinExistence type="predicted"/>
<dbReference type="AlphaFoldDB" id="A0A0R0BU51"/>
<protein>
    <submittedName>
        <fullName evidence="1">Uncharacterized protein</fullName>
    </submittedName>
</protein>
<evidence type="ECO:0000313" key="2">
    <source>
        <dbReference type="Proteomes" id="UP000051254"/>
    </source>
</evidence>
<reference evidence="1 2" key="1">
    <citation type="submission" date="2015-05" db="EMBL/GenBank/DDBJ databases">
        <title>Genome sequencing and analysis of members of genus Stenotrophomonas.</title>
        <authorList>
            <person name="Patil P.P."/>
            <person name="Midha S."/>
            <person name="Patil P.B."/>
        </authorList>
    </citation>
    <scope>NUCLEOTIDE SEQUENCE [LARGE SCALE GENOMIC DNA]</scope>
    <source>
        <strain evidence="1 2">DSM 17805</strain>
    </source>
</reference>
<sequence>MTKFRSEQLDIFRDDPARRARAYRIAADAALAQGDNQFFTAQERHDNYIAEAERLERLAGMTRNGT</sequence>
<comment type="caution">
    <text evidence="1">The sequence shown here is derived from an EMBL/GenBank/DDBJ whole genome shotgun (WGS) entry which is preliminary data.</text>
</comment>
<dbReference type="PATRIC" id="fig|266128.3.peg.1241"/>
<dbReference type="RefSeq" id="WP_057662342.1">
    <property type="nucleotide sequence ID" value="NZ_LDJH01000002.1"/>
</dbReference>
<dbReference type="Proteomes" id="UP000051254">
    <property type="component" value="Unassembled WGS sequence"/>
</dbReference>
<organism evidence="1 2">
    <name type="scientific">Stenotrophomonas koreensis</name>
    <dbReference type="NCBI Taxonomy" id="266128"/>
    <lineage>
        <taxon>Bacteria</taxon>
        <taxon>Pseudomonadati</taxon>
        <taxon>Pseudomonadota</taxon>
        <taxon>Gammaproteobacteria</taxon>
        <taxon>Lysobacterales</taxon>
        <taxon>Lysobacteraceae</taxon>
        <taxon>Stenotrophomonas</taxon>
    </lineage>
</organism>
<dbReference type="STRING" id="266128.ABB25_00880"/>
<dbReference type="EMBL" id="LDJH01000002">
    <property type="protein sequence ID" value="KRG60784.1"/>
    <property type="molecule type" value="Genomic_DNA"/>
</dbReference>
<keyword evidence="2" id="KW-1185">Reference proteome</keyword>
<evidence type="ECO:0000313" key="1">
    <source>
        <dbReference type="EMBL" id="KRG60784.1"/>
    </source>
</evidence>
<gene>
    <name evidence="1" type="ORF">ABB25_00880</name>
</gene>